<dbReference type="CDD" id="cd02644">
    <property type="entry name" value="R3H_jag"/>
    <property type="match status" value="1"/>
</dbReference>
<feature type="domain" description="R3H" evidence="2">
    <location>
        <begin position="132"/>
        <end position="197"/>
    </location>
</feature>
<organism evidence="3 4">
    <name type="scientific">Brevibacterium antiquum CNRZ 918</name>
    <dbReference type="NCBI Taxonomy" id="1255637"/>
    <lineage>
        <taxon>Bacteria</taxon>
        <taxon>Bacillati</taxon>
        <taxon>Actinomycetota</taxon>
        <taxon>Actinomycetes</taxon>
        <taxon>Micrococcales</taxon>
        <taxon>Brevibacteriaceae</taxon>
        <taxon>Brevibacterium</taxon>
    </lineage>
</organism>
<dbReference type="Proteomes" id="UP000234433">
    <property type="component" value="Unassembled WGS sequence"/>
</dbReference>
<dbReference type="RefSeq" id="WP_101618924.1">
    <property type="nucleotide sequence ID" value="NZ_FXZD01000002.1"/>
</dbReference>
<dbReference type="InterPro" id="IPR039247">
    <property type="entry name" value="KhpB"/>
</dbReference>
<protein>
    <submittedName>
        <fullName evidence="3">SpoIIIJ-associated protein</fullName>
    </submittedName>
</protein>
<feature type="compositionally biased region" description="Basic and acidic residues" evidence="1">
    <location>
        <begin position="186"/>
        <end position="198"/>
    </location>
</feature>
<dbReference type="InterPro" id="IPR001374">
    <property type="entry name" value="R3H_dom"/>
</dbReference>
<dbReference type="SUPFAM" id="SSF82708">
    <property type="entry name" value="R3H domain"/>
    <property type="match status" value="1"/>
</dbReference>
<dbReference type="OrthoDB" id="9794483at2"/>
<proteinExistence type="predicted"/>
<dbReference type="AlphaFoldDB" id="A0A2H1I7D4"/>
<sequence length="198" mass="21511">MTEENVDTTVDDNVDEPVDAGAADNGAADNGAEKAAKPTRAELLEEEGEIAADYLEELMDLADIDGDIDIDVGDGRAQLSIVCEDDENSNLRTLVGRDGKTLGALQELSRLAVQTSTGQRSWLMLDIDGFRNSRRDELIKKAQQAIEDVKASGNEFAFKPMNSFERKIIHDQVAQAGLVSESEGESDGRHVLVRPAHD</sequence>
<evidence type="ECO:0000259" key="2">
    <source>
        <dbReference type="PROSITE" id="PS51061"/>
    </source>
</evidence>
<dbReference type="Pfam" id="PF01424">
    <property type="entry name" value="R3H"/>
    <property type="match status" value="1"/>
</dbReference>
<evidence type="ECO:0000256" key="1">
    <source>
        <dbReference type="SAM" id="MobiDB-lite"/>
    </source>
</evidence>
<dbReference type="EMBL" id="FXZD01000002">
    <property type="protein sequence ID" value="SMX71117.1"/>
    <property type="molecule type" value="Genomic_DNA"/>
</dbReference>
<dbReference type="Gene3D" id="3.30.300.20">
    <property type="match status" value="1"/>
</dbReference>
<dbReference type="PROSITE" id="PS51061">
    <property type="entry name" value="R3H"/>
    <property type="match status" value="1"/>
</dbReference>
<dbReference type="InterPro" id="IPR034079">
    <property type="entry name" value="R3H_KhpB"/>
</dbReference>
<dbReference type="GO" id="GO:0003723">
    <property type="term" value="F:RNA binding"/>
    <property type="evidence" value="ECO:0007669"/>
    <property type="project" value="InterPro"/>
</dbReference>
<dbReference type="SMART" id="SM00393">
    <property type="entry name" value="R3H"/>
    <property type="match status" value="1"/>
</dbReference>
<dbReference type="Gene3D" id="3.30.1370.50">
    <property type="entry name" value="R3H-like domain"/>
    <property type="match status" value="1"/>
</dbReference>
<feature type="region of interest" description="Disordered" evidence="1">
    <location>
        <begin position="178"/>
        <end position="198"/>
    </location>
</feature>
<dbReference type="InterPro" id="IPR015946">
    <property type="entry name" value="KH_dom-like_a/b"/>
</dbReference>
<dbReference type="PANTHER" id="PTHR35800">
    <property type="entry name" value="PROTEIN JAG"/>
    <property type="match status" value="1"/>
</dbReference>
<feature type="region of interest" description="Disordered" evidence="1">
    <location>
        <begin position="1"/>
        <end position="41"/>
    </location>
</feature>
<dbReference type="InterPro" id="IPR036867">
    <property type="entry name" value="R3H_dom_sf"/>
</dbReference>
<feature type="compositionally biased region" description="Acidic residues" evidence="1">
    <location>
        <begin position="1"/>
        <end position="18"/>
    </location>
</feature>
<dbReference type="PANTHER" id="PTHR35800:SF1">
    <property type="entry name" value="RNA-BINDING PROTEIN KHPB"/>
    <property type="match status" value="1"/>
</dbReference>
<gene>
    <name evidence="3" type="ORF">BANT918_00640</name>
</gene>
<evidence type="ECO:0000313" key="3">
    <source>
        <dbReference type="EMBL" id="SMX71117.1"/>
    </source>
</evidence>
<reference evidence="3 4" key="1">
    <citation type="submission" date="2017-03" db="EMBL/GenBank/DDBJ databases">
        <authorList>
            <person name="Afonso C.L."/>
            <person name="Miller P.J."/>
            <person name="Scott M.A."/>
            <person name="Spackman E."/>
            <person name="Goraichik I."/>
            <person name="Dimitrov K.M."/>
            <person name="Suarez D.L."/>
            <person name="Swayne D.E."/>
        </authorList>
    </citation>
    <scope>NUCLEOTIDE SEQUENCE [LARGE SCALE GENOMIC DNA]</scope>
    <source>
        <strain evidence="3 4">CNRZ 918</strain>
    </source>
</reference>
<feature type="compositionally biased region" description="Basic and acidic residues" evidence="1">
    <location>
        <begin position="31"/>
        <end position="41"/>
    </location>
</feature>
<feature type="compositionally biased region" description="Low complexity" evidence="1">
    <location>
        <begin position="19"/>
        <end position="30"/>
    </location>
</feature>
<accession>A0A2H1I7D4</accession>
<evidence type="ECO:0000313" key="4">
    <source>
        <dbReference type="Proteomes" id="UP000234433"/>
    </source>
</evidence>
<name>A0A2H1I7D4_9MICO</name>